<dbReference type="InterPro" id="IPR018114">
    <property type="entry name" value="TRYPSIN_HIS"/>
</dbReference>
<accession>A0A9N9S5H6</accession>
<evidence type="ECO:0000256" key="2">
    <source>
        <dbReference type="ARBA" id="ARBA00024195"/>
    </source>
</evidence>
<evidence type="ECO:0000256" key="1">
    <source>
        <dbReference type="ARBA" id="ARBA00023157"/>
    </source>
</evidence>
<dbReference type="PRINTS" id="PR00722">
    <property type="entry name" value="CHYMOTRYPSIN"/>
</dbReference>
<dbReference type="InterPro" id="IPR001314">
    <property type="entry name" value="Peptidase_S1A"/>
</dbReference>
<dbReference type="FunFam" id="2.40.10.10:FF:000068">
    <property type="entry name" value="transmembrane protease serine 2"/>
    <property type="match status" value="1"/>
</dbReference>
<dbReference type="AlphaFoldDB" id="A0A9N9S5H6"/>
<dbReference type="CDD" id="cd00190">
    <property type="entry name" value="Tryp_SPc"/>
    <property type="match status" value="1"/>
</dbReference>
<dbReference type="OrthoDB" id="5565075at2759"/>
<sequence length="300" mass="31753">MKIFILVAIISCAFAEDIFSQNEFLPIDASSIIPVSEFPGFWEGTEFPKAFYTPNPRAPRIVGGTEAPANSHPYQLALHVTRLAGTGLCGGSILSATSVLTAAHCIGGTTTTLVIAGAHNRNIVEATQQRRTVLPENYRVHPLFNPSNFNNNIAVLFGLQAFDFNVNVQPTRLPTAFANELFVTEVATATGWGRTTVTGLESAVLRRSTNAVITNAACSSIYGPSIVPATVLCTETLAGLGAQGACHGDDGGVLSVPRAGDTRPIQIGVTSYYAAAGCVIGYPIGYTRVTSFLTWLQANM</sequence>
<dbReference type="PANTHER" id="PTHR24258">
    <property type="entry name" value="SERINE PROTEASE-RELATED"/>
    <property type="match status" value="1"/>
</dbReference>
<feature type="chain" id="PRO_5040467106" description="Peptidase S1 domain-containing protein" evidence="3">
    <location>
        <begin position="16"/>
        <end position="300"/>
    </location>
</feature>
<dbReference type="SUPFAM" id="SSF50494">
    <property type="entry name" value="Trypsin-like serine proteases"/>
    <property type="match status" value="1"/>
</dbReference>
<dbReference type="InterPro" id="IPR009003">
    <property type="entry name" value="Peptidase_S1_PA"/>
</dbReference>
<dbReference type="GO" id="GO:0006508">
    <property type="term" value="P:proteolysis"/>
    <property type="evidence" value="ECO:0007669"/>
    <property type="project" value="InterPro"/>
</dbReference>
<dbReference type="PANTHER" id="PTHR24258:SF136">
    <property type="entry name" value="GH06673P-RELATED"/>
    <property type="match status" value="1"/>
</dbReference>
<dbReference type="Pfam" id="PF00089">
    <property type="entry name" value="Trypsin"/>
    <property type="match status" value="1"/>
</dbReference>
<keyword evidence="3" id="KW-0732">Signal</keyword>
<reference evidence="5" key="2">
    <citation type="submission" date="2022-10" db="EMBL/GenBank/DDBJ databases">
        <authorList>
            <consortium name="ENA_rothamsted_submissions"/>
            <consortium name="culmorum"/>
            <person name="King R."/>
        </authorList>
    </citation>
    <scope>NUCLEOTIDE SEQUENCE</scope>
</reference>
<evidence type="ECO:0000313" key="6">
    <source>
        <dbReference type="Proteomes" id="UP001153620"/>
    </source>
</evidence>
<feature type="domain" description="Peptidase S1" evidence="4">
    <location>
        <begin position="61"/>
        <end position="300"/>
    </location>
</feature>
<dbReference type="PROSITE" id="PS00134">
    <property type="entry name" value="TRYPSIN_HIS"/>
    <property type="match status" value="1"/>
</dbReference>
<name>A0A9N9S5H6_9DIPT</name>
<evidence type="ECO:0000259" key="4">
    <source>
        <dbReference type="PROSITE" id="PS50240"/>
    </source>
</evidence>
<protein>
    <recommendedName>
        <fullName evidence="4">Peptidase S1 domain-containing protein</fullName>
    </recommendedName>
</protein>
<dbReference type="PROSITE" id="PS50240">
    <property type="entry name" value="TRYPSIN_DOM"/>
    <property type="match status" value="1"/>
</dbReference>
<dbReference type="Gene3D" id="2.40.10.10">
    <property type="entry name" value="Trypsin-like serine proteases"/>
    <property type="match status" value="1"/>
</dbReference>
<dbReference type="GO" id="GO:0004252">
    <property type="term" value="F:serine-type endopeptidase activity"/>
    <property type="evidence" value="ECO:0007669"/>
    <property type="project" value="InterPro"/>
</dbReference>
<gene>
    <name evidence="5" type="ORF">CHIRRI_LOCUS14494</name>
</gene>
<comment type="similarity">
    <text evidence="2">Belongs to the peptidase S1 family. CLIP subfamily.</text>
</comment>
<evidence type="ECO:0000313" key="5">
    <source>
        <dbReference type="EMBL" id="CAG9811687.1"/>
    </source>
</evidence>
<keyword evidence="1" id="KW-1015">Disulfide bond</keyword>
<evidence type="ECO:0000256" key="3">
    <source>
        <dbReference type="SAM" id="SignalP"/>
    </source>
</evidence>
<dbReference type="EMBL" id="OU895880">
    <property type="protein sequence ID" value="CAG9811687.1"/>
    <property type="molecule type" value="Genomic_DNA"/>
</dbReference>
<dbReference type="SMART" id="SM00020">
    <property type="entry name" value="Tryp_SPc"/>
    <property type="match status" value="1"/>
</dbReference>
<proteinExistence type="inferred from homology"/>
<dbReference type="InterPro" id="IPR043504">
    <property type="entry name" value="Peptidase_S1_PA_chymotrypsin"/>
</dbReference>
<dbReference type="Proteomes" id="UP001153620">
    <property type="component" value="Chromosome 4"/>
</dbReference>
<keyword evidence="6" id="KW-1185">Reference proteome</keyword>
<organism evidence="5 6">
    <name type="scientific">Chironomus riparius</name>
    <dbReference type="NCBI Taxonomy" id="315576"/>
    <lineage>
        <taxon>Eukaryota</taxon>
        <taxon>Metazoa</taxon>
        <taxon>Ecdysozoa</taxon>
        <taxon>Arthropoda</taxon>
        <taxon>Hexapoda</taxon>
        <taxon>Insecta</taxon>
        <taxon>Pterygota</taxon>
        <taxon>Neoptera</taxon>
        <taxon>Endopterygota</taxon>
        <taxon>Diptera</taxon>
        <taxon>Nematocera</taxon>
        <taxon>Chironomoidea</taxon>
        <taxon>Chironomidae</taxon>
        <taxon>Chironominae</taxon>
        <taxon>Chironomus</taxon>
    </lineage>
</organism>
<feature type="signal peptide" evidence="3">
    <location>
        <begin position="1"/>
        <end position="15"/>
    </location>
</feature>
<reference evidence="5" key="1">
    <citation type="submission" date="2022-01" db="EMBL/GenBank/DDBJ databases">
        <authorList>
            <person name="King R."/>
        </authorList>
    </citation>
    <scope>NUCLEOTIDE SEQUENCE</scope>
</reference>
<dbReference type="InterPro" id="IPR001254">
    <property type="entry name" value="Trypsin_dom"/>
</dbReference>